<dbReference type="InterPro" id="IPR013786">
    <property type="entry name" value="AcylCoA_DH/ox_N"/>
</dbReference>
<dbReference type="InterPro" id="IPR009075">
    <property type="entry name" value="AcylCo_DH/oxidase_C"/>
</dbReference>
<evidence type="ECO:0000256" key="1">
    <source>
        <dbReference type="ARBA" id="ARBA00001974"/>
    </source>
</evidence>
<dbReference type="Proteomes" id="UP000887023">
    <property type="component" value="Chromosome"/>
</dbReference>
<dbReference type="PANTHER" id="PTHR43884:SF20">
    <property type="entry name" value="ACYL-COA DEHYDROGENASE FADE28"/>
    <property type="match status" value="1"/>
</dbReference>
<dbReference type="InterPro" id="IPR036250">
    <property type="entry name" value="AcylCo_DH-like_C"/>
</dbReference>
<dbReference type="SUPFAM" id="SSF56645">
    <property type="entry name" value="Acyl-CoA dehydrogenase NM domain-like"/>
    <property type="match status" value="1"/>
</dbReference>
<dbReference type="RefSeq" id="WP_066469558.1">
    <property type="nucleotide sequence ID" value="NZ_CBCRUZ010000005.1"/>
</dbReference>
<keyword evidence="9" id="KW-1185">Reference proteome</keyword>
<evidence type="ECO:0000256" key="5">
    <source>
        <dbReference type="ARBA" id="ARBA00023002"/>
    </source>
</evidence>
<keyword evidence="5" id="KW-0560">Oxidoreductase</keyword>
<feature type="domain" description="Acyl-CoA dehydrogenase/oxidase C-terminal" evidence="6">
    <location>
        <begin position="204"/>
        <end position="316"/>
    </location>
</feature>
<dbReference type="Pfam" id="PF02771">
    <property type="entry name" value="Acyl-CoA_dh_N"/>
    <property type="match status" value="1"/>
</dbReference>
<reference evidence="8" key="1">
    <citation type="submission" date="2021-07" db="EMBL/GenBank/DDBJ databases">
        <title>Candidatus Kaistella beijingensis sp. nov. isolated from a municipal wastewater treatment plant is involved in sludge foaming.</title>
        <authorList>
            <person name="Song Y."/>
            <person name="Liu S.-J."/>
        </authorList>
    </citation>
    <scope>NUCLEOTIDE SEQUENCE</scope>
    <source>
        <strain evidence="8">DSM 43998</strain>
    </source>
</reference>
<dbReference type="InterPro" id="IPR037069">
    <property type="entry name" value="AcylCoA_DH/ox_N_sf"/>
</dbReference>
<evidence type="ECO:0000256" key="3">
    <source>
        <dbReference type="ARBA" id="ARBA00022630"/>
    </source>
</evidence>
<dbReference type="EMBL" id="CP079105">
    <property type="protein sequence ID" value="QXQ16031.1"/>
    <property type="molecule type" value="Genomic_DNA"/>
</dbReference>
<evidence type="ECO:0000313" key="8">
    <source>
        <dbReference type="EMBL" id="QXQ16031.1"/>
    </source>
</evidence>
<dbReference type="SUPFAM" id="SSF47203">
    <property type="entry name" value="Acyl-CoA dehydrogenase C-terminal domain-like"/>
    <property type="match status" value="1"/>
</dbReference>
<evidence type="ECO:0000256" key="4">
    <source>
        <dbReference type="ARBA" id="ARBA00022827"/>
    </source>
</evidence>
<dbReference type="Gene3D" id="2.40.110.10">
    <property type="entry name" value="Butyryl-CoA Dehydrogenase, subunit A, domain 2"/>
    <property type="match status" value="1"/>
</dbReference>
<feature type="domain" description="Acyl-CoA dehydrogenase/oxidase N-terminal" evidence="7">
    <location>
        <begin position="2"/>
        <end position="102"/>
    </location>
</feature>
<proteinExistence type="inferred from homology"/>
<keyword evidence="3" id="KW-0285">Flavoprotein</keyword>
<comment type="cofactor">
    <cofactor evidence="1">
        <name>FAD</name>
        <dbReference type="ChEBI" id="CHEBI:57692"/>
    </cofactor>
</comment>
<name>A0ABX8SF04_9ACTN</name>
<evidence type="ECO:0000313" key="9">
    <source>
        <dbReference type="Proteomes" id="UP000887023"/>
    </source>
</evidence>
<protein>
    <submittedName>
        <fullName evidence="8">Acyl-CoA/acyl-ACP dehydrogenase</fullName>
    </submittedName>
</protein>
<dbReference type="InterPro" id="IPR009100">
    <property type="entry name" value="AcylCoA_DH/oxidase_NM_dom_sf"/>
</dbReference>
<gene>
    <name evidence="8" type="ORF">KV203_17660</name>
</gene>
<accession>A0ABX8SF04</accession>
<dbReference type="PANTHER" id="PTHR43884">
    <property type="entry name" value="ACYL-COA DEHYDROGENASE"/>
    <property type="match status" value="1"/>
</dbReference>
<evidence type="ECO:0000259" key="6">
    <source>
        <dbReference type="Pfam" id="PF00441"/>
    </source>
</evidence>
<organism evidence="8 9">
    <name type="scientific">Skermania pinensis</name>
    <dbReference type="NCBI Taxonomy" id="39122"/>
    <lineage>
        <taxon>Bacteria</taxon>
        <taxon>Bacillati</taxon>
        <taxon>Actinomycetota</taxon>
        <taxon>Actinomycetes</taxon>
        <taxon>Mycobacteriales</taxon>
        <taxon>Gordoniaceae</taxon>
        <taxon>Skermania</taxon>
    </lineage>
</organism>
<dbReference type="Gene3D" id="1.20.140.10">
    <property type="entry name" value="Butyryl-CoA Dehydrogenase, subunit A, domain 3"/>
    <property type="match status" value="1"/>
</dbReference>
<keyword evidence="4" id="KW-0274">FAD</keyword>
<dbReference type="InterPro" id="IPR046373">
    <property type="entry name" value="Acyl-CoA_Oxase/DH_mid-dom_sf"/>
</dbReference>
<dbReference type="Pfam" id="PF00441">
    <property type="entry name" value="Acyl-CoA_dh_1"/>
    <property type="match status" value="1"/>
</dbReference>
<evidence type="ECO:0000259" key="7">
    <source>
        <dbReference type="Pfam" id="PF02771"/>
    </source>
</evidence>
<sequence length="339" mass="34775">MDFARDESQAAVAEVAVELVRRAPGAALWPALVESGLLSAPLPARLGGDDLGLLGVCTLLYELARGAAEVPAQATLGLGVLPVLATARPEVADELLAGVATGAVLTAGLRQPGAGAPIRVETDAARGRLFGRTVGVPYAAQAAAILLPTDLGLAVVGPTDQGVSCIPTRTSAGTPEATLVLDGARARHLIEADPAVLHRYRLATVGAVADGLLAGAIGLTAGHVRTRHQFGKPLATFQAVAQQIADVYVTGRTLHVGAQSAAWRLAEGLDPDDDLAVLGYWIAAEVPPALRICHHLHGGIGVDVDYPLHRYSSQVKDLVRGLGGPSARLAEVGRSVGAR</sequence>
<evidence type="ECO:0000256" key="2">
    <source>
        <dbReference type="ARBA" id="ARBA00009347"/>
    </source>
</evidence>
<comment type="similarity">
    <text evidence="2">Belongs to the acyl-CoA dehydrogenase family.</text>
</comment>
<dbReference type="Gene3D" id="1.10.540.10">
    <property type="entry name" value="Acyl-CoA dehydrogenase/oxidase, N-terminal domain"/>
    <property type="match status" value="1"/>
</dbReference>